<evidence type="ECO:0000256" key="6">
    <source>
        <dbReference type="ARBA" id="ARBA00022737"/>
    </source>
</evidence>
<evidence type="ECO:0000256" key="11">
    <source>
        <dbReference type="SAM" id="MobiDB-lite"/>
    </source>
</evidence>
<evidence type="ECO:0000313" key="13">
    <source>
        <dbReference type="Proteomes" id="UP000515158"/>
    </source>
</evidence>
<feature type="compositionally biased region" description="Basic and acidic residues" evidence="11">
    <location>
        <begin position="21"/>
        <end position="46"/>
    </location>
</feature>
<dbReference type="RefSeq" id="XP_034242159.1">
    <property type="nucleotide sequence ID" value="XM_034386268.1"/>
</dbReference>
<feature type="region of interest" description="Disordered" evidence="11">
    <location>
        <begin position="1"/>
        <end position="62"/>
    </location>
</feature>
<dbReference type="GO" id="GO:0080008">
    <property type="term" value="C:Cul4-RING E3 ubiquitin ligase complex"/>
    <property type="evidence" value="ECO:0007669"/>
    <property type="project" value="TreeGrafter"/>
</dbReference>
<feature type="region of interest" description="Disordered" evidence="11">
    <location>
        <begin position="156"/>
        <end position="175"/>
    </location>
</feature>
<keyword evidence="8" id="KW-0539">Nucleus</keyword>
<evidence type="ECO:0000313" key="14">
    <source>
        <dbReference type="RefSeq" id="XP_034242159.1"/>
    </source>
</evidence>
<sequence length="460" mass="52102">MAQTTRMAVYGRTPPCAHRARLADRVERGKKERQERTRKSDQKPEDFVAYDSSDDDFENDPNEKLYLRTSNNFVDYLNSRESGMKEVRTVKNYYGQRHILTQEKFKEHPVPQLGNINKIFCSQWLSDRQVVFGTKCNKLMVYDVVKHQLDHIPSLRGSSSRQTITGPPTDQQTGIHSVQINPSRTLLATGARNPNEIAVYRLPTLDPVCVGQNAHTDWVFDMCWLDDQFLVSGSRDTRMALWRIQEDELLGLQEVPTYGFVNPLEVKECKSAQKVRALAFNKTKKELAALSLNGYIHIWSADDFKQRSSKKLPSCQENVCMAVSDSGLYAIGCRSYTLLLDQRTLQSIKKIPSRYTGCGIRSASFQGNILTIGTGVGMLMFYDHRAGKYLESSINSSRTVVLKASRGYVFPNEEYVDGFQQVKYTPAIYTHCYDASGIRLFSAGGPLPANLHGNYAGLWQ</sequence>
<dbReference type="CTD" id="25853"/>
<dbReference type="InterPro" id="IPR036322">
    <property type="entry name" value="WD40_repeat_dom_sf"/>
</dbReference>
<evidence type="ECO:0000256" key="1">
    <source>
        <dbReference type="ARBA" id="ARBA00004123"/>
    </source>
</evidence>
<dbReference type="KEGG" id="tpal:117645821"/>
<dbReference type="PANTHER" id="PTHR19860">
    <property type="entry name" value="DDB1- AND CUL4-ASSOCIATED FACTOR 12-RELATED"/>
    <property type="match status" value="1"/>
</dbReference>
<dbReference type="GeneID" id="117645821"/>
<evidence type="ECO:0000256" key="3">
    <source>
        <dbReference type="ARBA" id="ARBA00004906"/>
    </source>
</evidence>
<keyword evidence="6" id="KW-0677">Repeat</keyword>
<keyword evidence="13" id="KW-1185">Reference proteome</keyword>
<evidence type="ECO:0000256" key="9">
    <source>
        <dbReference type="ARBA" id="ARBA00038022"/>
    </source>
</evidence>
<dbReference type="FunFam" id="2.130.10.10:FF:001037">
    <property type="entry name" value="Blast:DDB1-and CUL4-associated factor 12"/>
    <property type="match status" value="1"/>
</dbReference>
<dbReference type="OrthoDB" id="9610195at2759"/>
<dbReference type="InterPro" id="IPR051191">
    <property type="entry name" value="DCAF12"/>
</dbReference>
<evidence type="ECO:0000259" key="12">
    <source>
        <dbReference type="Pfam" id="PF23760"/>
    </source>
</evidence>
<feature type="domain" description="DDB1- and CUL4-associated factor 12 beta-propeller" evidence="12">
    <location>
        <begin position="112"/>
        <end position="459"/>
    </location>
</feature>
<keyword evidence="7" id="KW-0833">Ubl conjugation pathway</keyword>
<dbReference type="SMART" id="SM00320">
    <property type="entry name" value="WD40"/>
    <property type="match status" value="4"/>
</dbReference>
<evidence type="ECO:0000256" key="2">
    <source>
        <dbReference type="ARBA" id="ARBA00004496"/>
    </source>
</evidence>
<keyword evidence="4" id="KW-0963">Cytoplasm</keyword>
<dbReference type="InterPro" id="IPR015943">
    <property type="entry name" value="WD40/YVTN_repeat-like_dom_sf"/>
</dbReference>
<dbReference type="InParanoid" id="A0A6P8ZND4"/>
<keyword evidence="5 10" id="KW-0853">WD repeat</keyword>
<evidence type="ECO:0000256" key="10">
    <source>
        <dbReference type="PROSITE-ProRule" id="PRU00221"/>
    </source>
</evidence>
<dbReference type="Pfam" id="PF23760">
    <property type="entry name" value="Beta-prop_DCAF12"/>
    <property type="match status" value="1"/>
</dbReference>
<evidence type="ECO:0000256" key="8">
    <source>
        <dbReference type="ARBA" id="ARBA00023242"/>
    </source>
</evidence>
<comment type="similarity">
    <text evidence="9">Belongs to the WD repeat DCAF12 family.</text>
</comment>
<dbReference type="InterPro" id="IPR001680">
    <property type="entry name" value="WD40_rpt"/>
</dbReference>
<dbReference type="GO" id="GO:0005737">
    <property type="term" value="C:cytoplasm"/>
    <property type="evidence" value="ECO:0007669"/>
    <property type="project" value="UniProtKB-SubCell"/>
</dbReference>
<dbReference type="Proteomes" id="UP000515158">
    <property type="component" value="Unplaced"/>
</dbReference>
<dbReference type="AlphaFoldDB" id="A0A6P8ZND4"/>
<name>A0A6P8ZND4_THRPL</name>
<reference evidence="14" key="1">
    <citation type="submission" date="2025-08" db="UniProtKB">
        <authorList>
            <consortium name="RefSeq"/>
        </authorList>
    </citation>
    <scope>IDENTIFICATION</scope>
    <source>
        <tissue evidence="14">Total insect</tissue>
    </source>
</reference>
<gene>
    <name evidence="14" type="primary">LOC117645821</name>
</gene>
<evidence type="ECO:0000256" key="5">
    <source>
        <dbReference type="ARBA" id="ARBA00022574"/>
    </source>
</evidence>
<comment type="pathway">
    <text evidence="3">Protein modification; protein ubiquitination.</text>
</comment>
<protein>
    <submittedName>
        <fullName evidence="14">DDB1- and CUL4-associated factor 12</fullName>
    </submittedName>
</protein>
<proteinExistence type="inferred from homology"/>
<dbReference type="InterPro" id="IPR056151">
    <property type="entry name" value="Beta-prop_DCAF12"/>
</dbReference>
<evidence type="ECO:0000256" key="7">
    <source>
        <dbReference type="ARBA" id="ARBA00022786"/>
    </source>
</evidence>
<dbReference type="Gene3D" id="2.130.10.10">
    <property type="entry name" value="YVTN repeat-like/Quinoprotein amine dehydrogenase"/>
    <property type="match status" value="2"/>
</dbReference>
<dbReference type="PANTHER" id="PTHR19860:SF16">
    <property type="entry name" value="DDB1- AND CUL4-ASSOCIATED FACTOR 12"/>
    <property type="match status" value="1"/>
</dbReference>
<organism evidence="14">
    <name type="scientific">Thrips palmi</name>
    <name type="common">Melon thrips</name>
    <dbReference type="NCBI Taxonomy" id="161013"/>
    <lineage>
        <taxon>Eukaryota</taxon>
        <taxon>Metazoa</taxon>
        <taxon>Ecdysozoa</taxon>
        <taxon>Arthropoda</taxon>
        <taxon>Hexapoda</taxon>
        <taxon>Insecta</taxon>
        <taxon>Pterygota</taxon>
        <taxon>Neoptera</taxon>
        <taxon>Paraneoptera</taxon>
        <taxon>Thysanoptera</taxon>
        <taxon>Terebrantia</taxon>
        <taxon>Thripoidea</taxon>
        <taxon>Thripidae</taxon>
        <taxon>Thrips</taxon>
    </lineage>
</organism>
<feature type="repeat" description="WD" evidence="10">
    <location>
        <begin position="212"/>
        <end position="252"/>
    </location>
</feature>
<dbReference type="GO" id="GO:0005634">
    <property type="term" value="C:nucleus"/>
    <property type="evidence" value="ECO:0007669"/>
    <property type="project" value="UniProtKB-SubCell"/>
</dbReference>
<dbReference type="FunCoup" id="A0A6P8ZND4">
    <property type="interactions" value="281"/>
</dbReference>
<dbReference type="SUPFAM" id="SSF50978">
    <property type="entry name" value="WD40 repeat-like"/>
    <property type="match status" value="1"/>
</dbReference>
<evidence type="ECO:0000256" key="4">
    <source>
        <dbReference type="ARBA" id="ARBA00022490"/>
    </source>
</evidence>
<accession>A0A6P8ZND4</accession>
<dbReference type="PROSITE" id="PS50082">
    <property type="entry name" value="WD_REPEATS_2"/>
    <property type="match status" value="1"/>
</dbReference>
<comment type="subcellular location">
    <subcellularLocation>
        <location evidence="2">Cytoplasm</location>
    </subcellularLocation>
    <subcellularLocation>
        <location evidence="1">Nucleus</location>
    </subcellularLocation>
</comment>